<proteinExistence type="predicted"/>
<dbReference type="AlphaFoldDB" id="A0A1B7NPG4"/>
<protein>
    <submittedName>
        <fullName evidence="1">Uncharacterized protein</fullName>
    </submittedName>
</protein>
<comment type="caution">
    <text evidence="1">The sequence shown here is derived from an EMBL/GenBank/DDBJ whole genome shotgun (WGS) entry which is preliminary data.</text>
</comment>
<dbReference type="EMBL" id="LGUA01001381">
    <property type="protein sequence ID" value="OAX78668.1"/>
    <property type="molecule type" value="Genomic_DNA"/>
</dbReference>
<name>A0A1B7NPG4_9EURO</name>
<sequence>MVEATCDPSDQNPKLTCTLKGSYPGSSLETQESVTFFINFRVVMGLSTTRLGAQSVMISAPNFYLSDNLRIVELAPKPNLHSLPKQASAKYADPYKFLKVVEGEQNKVVGKILDCLTQPSSPYLRSELKQRFLVSTGK</sequence>
<organism evidence="1 2">
    <name type="scientific">Emergomyces africanus</name>
    <dbReference type="NCBI Taxonomy" id="1955775"/>
    <lineage>
        <taxon>Eukaryota</taxon>
        <taxon>Fungi</taxon>
        <taxon>Dikarya</taxon>
        <taxon>Ascomycota</taxon>
        <taxon>Pezizomycotina</taxon>
        <taxon>Eurotiomycetes</taxon>
        <taxon>Eurotiomycetidae</taxon>
        <taxon>Onygenales</taxon>
        <taxon>Ajellomycetaceae</taxon>
        <taxon>Emergomyces</taxon>
    </lineage>
</organism>
<gene>
    <name evidence="1" type="ORF">ACJ72_07024</name>
</gene>
<evidence type="ECO:0000313" key="1">
    <source>
        <dbReference type="EMBL" id="OAX78668.1"/>
    </source>
</evidence>
<dbReference type="Proteomes" id="UP000091918">
    <property type="component" value="Unassembled WGS sequence"/>
</dbReference>
<keyword evidence="2" id="KW-1185">Reference proteome</keyword>
<evidence type="ECO:0000313" key="2">
    <source>
        <dbReference type="Proteomes" id="UP000091918"/>
    </source>
</evidence>
<reference evidence="1 2" key="1">
    <citation type="submission" date="2015-07" db="EMBL/GenBank/DDBJ databases">
        <title>Emmonsia species relationships and genome sequence.</title>
        <authorList>
            <person name="Cuomo C.A."/>
            <person name="Schwartz I.S."/>
            <person name="Kenyon C."/>
            <person name="de Hoog G.S."/>
            <person name="Govender N.P."/>
            <person name="Botha A."/>
            <person name="Moreno L."/>
            <person name="de Vries M."/>
            <person name="Munoz J.F."/>
            <person name="Stielow J.B."/>
        </authorList>
    </citation>
    <scope>NUCLEOTIDE SEQUENCE [LARGE SCALE GENOMIC DNA]</scope>
    <source>
        <strain evidence="1 2">CBS 136260</strain>
    </source>
</reference>
<accession>A0A1B7NPG4</accession>